<evidence type="ECO:0000313" key="3">
    <source>
        <dbReference type="Proteomes" id="UP000238312"/>
    </source>
</evidence>
<name>A0A2T0MX41_9ACTN</name>
<dbReference type="Proteomes" id="UP000238312">
    <property type="component" value="Unassembled WGS sequence"/>
</dbReference>
<proteinExistence type="predicted"/>
<reference evidence="2 3" key="1">
    <citation type="submission" date="2018-03" db="EMBL/GenBank/DDBJ databases">
        <title>Genomic Encyclopedia of Type Strains, Phase III (KMG-III): the genomes of soil and plant-associated and newly described type strains.</title>
        <authorList>
            <person name="Whitman W."/>
        </authorList>
    </citation>
    <scope>NUCLEOTIDE SEQUENCE [LARGE SCALE GENOMIC DNA]</scope>
    <source>
        <strain evidence="2 3">CGMCC 4.7104</strain>
    </source>
</reference>
<feature type="region of interest" description="Disordered" evidence="1">
    <location>
        <begin position="176"/>
        <end position="202"/>
    </location>
</feature>
<evidence type="ECO:0000256" key="1">
    <source>
        <dbReference type="SAM" id="MobiDB-lite"/>
    </source>
</evidence>
<gene>
    <name evidence="2" type="ORF">B0I32_11073</name>
</gene>
<feature type="compositionally biased region" description="Basic and acidic residues" evidence="1">
    <location>
        <begin position="193"/>
        <end position="202"/>
    </location>
</feature>
<keyword evidence="3" id="KW-1185">Reference proteome</keyword>
<sequence>MPAAVRDVARRDPGELVRLTRAHARLAHALGSTLRTDPPEETSPPEETGHDAILARWRELDERLCSLLVLDQDRSHRVGVIGGNPVFPPEWRQAAWATLLPDELAGWAVRWRRWYAETMAGGFRHYRDRLRTWDTSRLLAETQEDLLTTAQTTLDRTNAWTRRPAFVEARHRVFALPAPPTAPSPGPPPLTVEDDRAEPGQREHREAVTRHGELLDQAARAFSRVVPGAFKRHPPALPVAEEGVRDPWVEEFFDWLDPVVRAGQGLYLWI</sequence>
<evidence type="ECO:0000313" key="2">
    <source>
        <dbReference type="EMBL" id="PRX63623.1"/>
    </source>
</evidence>
<protein>
    <submittedName>
        <fullName evidence="2">Uncharacterized protein</fullName>
    </submittedName>
</protein>
<accession>A0A2T0MX41</accession>
<feature type="compositionally biased region" description="Pro residues" evidence="1">
    <location>
        <begin position="177"/>
        <end position="190"/>
    </location>
</feature>
<comment type="caution">
    <text evidence="2">The sequence shown here is derived from an EMBL/GenBank/DDBJ whole genome shotgun (WGS) entry which is preliminary data.</text>
</comment>
<dbReference type="EMBL" id="PVNG01000010">
    <property type="protein sequence ID" value="PRX63623.1"/>
    <property type="molecule type" value="Genomic_DNA"/>
</dbReference>
<organism evidence="2 3">
    <name type="scientific">Nonomuraea fuscirosea</name>
    <dbReference type="NCBI Taxonomy" id="1291556"/>
    <lineage>
        <taxon>Bacteria</taxon>
        <taxon>Bacillati</taxon>
        <taxon>Actinomycetota</taxon>
        <taxon>Actinomycetes</taxon>
        <taxon>Streptosporangiales</taxon>
        <taxon>Streptosporangiaceae</taxon>
        <taxon>Nonomuraea</taxon>
    </lineage>
</organism>
<dbReference type="AlphaFoldDB" id="A0A2T0MX41"/>